<sequence length="124" mass="14121">MEAMEKGPDAEIANNNNNNNNSSEIGNEIAVSDHRIRFKPSHPSQQERKLSKVVHDHEVDDNGEMWLKVPRTSNQFQGKGNLKQGKKRGGIHEVVSSIKVLGDGFMKMEKMKIDMVREIERRDP</sequence>
<reference evidence="2" key="1">
    <citation type="journal article" date="2023" name="bioRxiv">
        <title>Improved chromosome-level genome assembly for marigold (Tagetes erecta).</title>
        <authorList>
            <person name="Jiang F."/>
            <person name="Yuan L."/>
            <person name="Wang S."/>
            <person name="Wang H."/>
            <person name="Xu D."/>
            <person name="Wang A."/>
            <person name="Fan W."/>
        </authorList>
    </citation>
    <scope>NUCLEOTIDE SEQUENCE</scope>
    <source>
        <strain evidence="2">WSJ</strain>
        <tissue evidence="2">Leaf</tissue>
    </source>
</reference>
<dbReference type="EMBL" id="JAUHHV010000001">
    <property type="protein sequence ID" value="KAK1438865.1"/>
    <property type="molecule type" value="Genomic_DNA"/>
</dbReference>
<dbReference type="AlphaFoldDB" id="A0AAD8LK06"/>
<gene>
    <name evidence="2" type="ORF">QVD17_04677</name>
</gene>
<protein>
    <submittedName>
        <fullName evidence="2">Uncharacterized protein</fullName>
    </submittedName>
</protein>
<proteinExistence type="predicted"/>
<comment type="caution">
    <text evidence="2">The sequence shown here is derived from an EMBL/GenBank/DDBJ whole genome shotgun (WGS) entry which is preliminary data.</text>
</comment>
<accession>A0AAD8LK06</accession>
<evidence type="ECO:0000313" key="3">
    <source>
        <dbReference type="Proteomes" id="UP001229421"/>
    </source>
</evidence>
<name>A0AAD8LK06_TARER</name>
<organism evidence="2 3">
    <name type="scientific">Tagetes erecta</name>
    <name type="common">African marigold</name>
    <dbReference type="NCBI Taxonomy" id="13708"/>
    <lineage>
        <taxon>Eukaryota</taxon>
        <taxon>Viridiplantae</taxon>
        <taxon>Streptophyta</taxon>
        <taxon>Embryophyta</taxon>
        <taxon>Tracheophyta</taxon>
        <taxon>Spermatophyta</taxon>
        <taxon>Magnoliopsida</taxon>
        <taxon>eudicotyledons</taxon>
        <taxon>Gunneridae</taxon>
        <taxon>Pentapetalae</taxon>
        <taxon>asterids</taxon>
        <taxon>campanulids</taxon>
        <taxon>Asterales</taxon>
        <taxon>Asteraceae</taxon>
        <taxon>Asteroideae</taxon>
        <taxon>Heliantheae alliance</taxon>
        <taxon>Tageteae</taxon>
        <taxon>Tagetes</taxon>
    </lineage>
</organism>
<evidence type="ECO:0000313" key="2">
    <source>
        <dbReference type="EMBL" id="KAK1438865.1"/>
    </source>
</evidence>
<keyword evidence="3" id="KW-1185">Reference proteome</keyword>
<feature type="compositionally biased region" description="Low complexity" evidence="1">
    <location>
        <begin position="10"/>
        <end position="30"/>
    </location>
</feature>
<feature type="region of interest" description="Disordered" evidence="1">
    <location>
        <begin position="1"/>
        <end position="30"/>
    </location>
</feature>
<evidence type="ECO:0000256" key="1">
    <source>
        <dbReference type="SAM" id="MobiDB-lite"/>
    </source>
</evidence>
<dbReference type="Proteomes" id="UP001229421">
    <property type="component" value="Unassembled WGS sequence"/>
</dbReference>